<feature type="domain" description="Gcp-like" evidence="1">
    <location>
        <begin position="45"/>
        <end position="140"/>
    </location>
</feature>
<dbReference type="Gene3D" id="3.30.420.40">
    <property type="match status" value="1"/>
</dbReference>
<evidence type="ECO:0000313" key="2">
    <source>
        <dbReference type="EMBL" id="CAB4604398.1"/>
    </source>
</evidence>
<proteinExistence type="predicted"/>
<dbReference type="EMBL" id="CAEZUS010000031">
    <property type="protein sequence ID" value="CAB4604398.1"/>
    <property type="molecule type" value="Genomic_DNA"/>
</dbReference>
<dbReference type="InterPro" id="IPR000905">
    <property type="entry name" value="Gcp-like_dom"/>
</dbReference>
<name>A0A6J6H6I9_9ZZZZ</name>
<protein>
    <submittedName>
        <fullName evidence="2">Unannotated protein</fullName>
    </submittedName>
</protein>
<dbReference type="AlphaFoldDB" id="A0A6J6H6I9"/>
<dbReference type="InterPro" id="IPR022496">
    <property type="entry name" value="T6A_TsaB"/>
</dbReference>
<gene>
    <name evidence="2" type="ORF">UFOPK1852_00305</name>
</gene>
<accession>A0A6J6H6I9</accession>
<dbReference type="SUPFAM" id="SSF53067">
    <property type="entry name" value="Actin-like ATPase domain"/>
    <property type="match status" value="2"/>
</dbReference>
<sequence>MSILAIDTSAARTSVVIMEKGEVLFSQSREGAMTHGPALPELVQLAIEDRQIDEVLVGMGPGPYTGLRVGITFAQTFAWARNIPVRGFCSLDAIAAQVSDTDFIVTIDARRKEVYWARYTNGVRVEGPSVDLPATVEALGFKVVADLFPDPKYFVTLNEEFAEPIYLRRPDAVATADRK</sequence>
<evidence type="ECO:0000259" key="1">
    <source>
        <dbReference type="Pfam" id="PF00814"/>
    </source>
</evidence>
<dbReference type="NCBIfam" id="TIGR03725">
    <property type="entry name" value="T6A_YeaZ"/>
    <property type="match status" value="1"/>
</dbReference>
<dbReference type="PANTHER" id="PTHR11735:SF11">
    <property type="entry name" value="TRNA THREONYLCARBAMOYLADENOSINE BIOSYNTHESIS PROTEIN TSAB"/>
    <property type="match status" value="1"/>
</dbReference>
<dbReference type="PANTHER" id="PTHR11735">
    <property type="entry name" value="TRNA N6-ADENOSINE THREONYLCARBAMOYLTRANSFERASE"/>
    <property type="match status" value="1"/>
</dbReference>
<dbReference type="GO" id="GO:0002949">
    <property type="term" value="P:tRNA threonylcarbamoyladenosine modification"/>
    <property type="evidence" value="ECO:0007669"/>
    <property type="project" value="InterPro"/>
</dbReference>
<dbReference type="InterPro" id="IPR043129">
    <property type="entry name" value="ATPase_NBD"/>
</dbReference>
<organism evidence="2">
    <name type="scientific">freshwater metagenome</name>
    <dbReference type="NCBI Taxonomy" id="449393"/>
    <lineage>
        <taxon>unclassified sequences</taxon>
        <taxon>metagenomes</taxon>
        <taxon>ecological metagenomes</taxon>
    </lineage>
</organism>
<reference evidence="2" key="1">
    <citation type="submission" date="2020-05" db="EMBL/GenBank/DDBJ databases">
        <authorList>
            <person name="Chiriac C."/>
            <person name="Salcher M."/>
            <person name="Ghai R."/>
            <person name="Kavagutti S V."/>
        </authorList>
    </citation>
    <scope>NUCLEOTIDE SEQUENCE</scope>
</reference>
<dbReference type="Pfam" id="PF00814">
    <property type="entry name" value="TsaD"/>
    <property type="match status" value="1"/>
</dbReference>
<dbReference type="GO" id="GO:0005829">
    <property type="term" value="C:cytosol"/>
    <property type="evidence" value="ECO:0007669"/>
    <property type="project" value="TreeGrafter"/>
</dbReference>